<dbReference type="EMBL" id="MTSA01000004">
    <property type="protein sequence ID" value="OUM08278.1"/>
    <property type="molecule type" value="Genomic_DNA"/>
</dbReference>
<evidence type="ECO:0000256" key="1">
    <source>
        <dbReference type="SAM" id="MobiDB-lite"/>
    </source>
</evidence>
<feature type="region of interest" description="Disordered" evidence="1">
    <location>
        <begin position="24"/>
        <end position="83"/>
    </location>
</feature>
<dbReference type="PROSITE" id="PS51257">
    <property type="entry name" value="PROKAR_LIPOPROTEIN"/>
    <property type="match status" value="1"/>
</dbReference>
<protein>
    <recommendedName>
        <fullName evidence="5">Lipoprotein</fullName>
    </recommendedName>
</protein>
<evidence type="ECO:0000256" key="2">
    <source>
        <dbReference type="SAM" id="SignalP"/>
    </source>
</evidence>
<dbReference type="Proteomes" id="UP000195128">
    <property type="component" value="Unassembled WGS sequence"/>
</dbReference>
<gene>
    <name evidence="3" type="ORF">BW686_06285</name>
</gene>
<reference evidence="3 4" key="1">
    <citation type="submission" date="2017-01" db="EMBL/GenBank/DDBJ databases">
        <authorList>
            <person name="Mah S.A."/>
            <person name="Swanson W.J."/>
            <person name="Moy G.W."/>
            <person name="Vacquier V.D."/>
        </authorList>
    </citation>
    <scope>NUCLEOTIDE SEQUENCE [LARGE SCALE GENOMIC DNA]</scope>
    <source>
        <strain evidence="3">PDD-32b-74</strain>
    </source>
</reference>
<sequence>MYRTARITLLGLVVGLSACAVQHPAPPHSQEPILTLPGGQQPGAPRPTTPQSPPQEPVKAPSAGPKTSASFAPPPGGGSHWDARLGVYVMDDQPNTFYRQRTYYQWNNGWSWATSPDGPWQATDASGVPAGLGKQFSN</sequence>
<evidence type="ECO:0000313" key="4">
    <source>
        <dbReference type="Proteomes" id="UP000195128"/>
    </source>
</evidence>
<proteinExistence type="predicted"/>
<evidence type="ECO:0000313" key="3">
    <source>
        <dbReference type="EMBL" id="OUM08278.1"/>
    </source>
</evidence>
<name>A0A244EV40_PSESX</name>
<keyword evidence="2" id="KW-0732">Signal</keyword>
<accession>A0A244EV40</accession>
<evidence type="ECO:0008006" key="5">
    <source>
        <dbReference type="Google" id="ProtNLM"/>
    </source>
</evidence>
<feature type="compositionally biased region" description="Pro residues" evidence="1">
    <location>
        <begin position="44"/>
        <end position="56"/>
    </location>
</feature>
<comment type="caution">
    <text evidence="3">The sequence shown here is derived from an EMBL/GenBank/DDBJ whole genome shotgun (WGS) entry which is preliminary data.</text>
</comment>
<feature type="chain" id="PRO_5012015196" description="Lipoprotein" evidence="2">
    <location>
        <begin position="21"/>
        <end position="138"/>
    </location>
</feature>
<dbReference type="OrthoDB" id="5735490at2"/>
<feature type="region of interest" description="Disordered" evidence="1">
    <location>
        <begin position="117"/>
        <end position="138"/>
    </location>
</feature>
<feature type="signal peptide" evidence="2">
    <location>
        <begin position="1"/>
        <end position="20"/>
    </location>
</feature>
<organism evidence="3 4">
    <name type="scientific">Pseudomonas syringae</name>
    <dbReference type="NCBI Taxonomy" id="317"/>
    <lineage>
        <taxon>Bacteria</taxon>
        <taxon>Pseudomonadati</taxon>
        <taxon>Pseudomonadota</taxon>
        <taxon>Gammaproteobacteria</taxon>
        <taxon>Pseudomonadales</taxon>
        <taxon>Pseudomonadaceae</taxon>
        <taxon>Pseudomonas</taxon>
    </lineage>
</organism>
<dbReference type="RefSeq" id="WP_084915464.1">
    <property type="nucleotide sequence ID" value="NZ_JAHZNS010000029.1"/>
</dbReference>
<dbReference type="AlphaFoldDB" id="A0A244EV40"/>